<name>A0A8H6I2I4_9AGAR</name>
<feature type="compositionally biased region" description="Low complexity" evidence="1">
    <location>
        <begin position="89"/>
        <end position="101"/>
    </location>
</feature>
<protein>
    <submittedName>
        <fullName evidence="2">Uncharacterized protein</fullName>
    </submittedName>
</protein>
<accession>A0A8H6I2I4</accession>
<proteinExistence type="predicted"/>
<keyword evidence="3" id="KW-1185">Reference proteome</keyword>
<sequence length="337" mass="36552">MFPHAPPSHHNYPSFPPAAPPPHIQPYTIARYVNSLGGEVWRYEPVSCPIEPPRGPHRSGHGSGKDYYPSHPPSPSPQASGYCHPPLSPLSAARPSPSQARARGHSPRPASNSYTRKRYDNTNSQFPPFCPESSRGPGSSPGRISPPFGRARRASYSHGPAPGAAPSEGRAFQNQRFGLENGLSFQLDTKSNSFVNGSEVTLTGPGRILMFKGEKVGQIPGKAPIPCFLDARFEMFSWFPECAATPTLSQMSGTGLKDYSGTLAPCVCVLIPNLPRTRQYSEAIEKAYASDTEWVIPSHLNLGVTDPITLLSDNYDSALYNKVAPLCAYVLASWGQY</sequence>
<evidence type="ECO:0000256" key="1">
    <source>
        <dbReference type="SAM" id="MobiDB-lite"/>
    </source>
</evidence>
<organism evidence="2 3">
    <name type="scientific">Ephemerocybe angulata</name>
    <dbReference type="NCBI Taxonomy" id="980116"/>
    <lineage>
        <taxon>Eukaryota</taxon>
        <taxon>Fungi</taxon>
        <taxon>Dikarya</taxon>
        <taxon>Basidiomycota</taxon>
        <taxon>Agaricomycotina</taxon>
        <taxon>Agaricomycetes</taxon>
        <taxon>Agaricomycetidae</taxon>
        <taxon>Agaricales</taxon>
        <taxon>Agaricineae</taxon>
        <taxon>Psathyrellaceae</taxon>
        <taxon>Ephemerocybe</taxon>
    </lineage>
</organism>
<comment type="caution">
    <text evidence="2">The sequence shown here is derived from an EMBL/GenBank/DDBJ whole genome shotgun (WGS) entry which is preliminary data.</text>
</comment>
<evidence type="ECO:0000313" key="3">
    <source>
        <dbReference type="Proteomes" id="UP000521943"/>
    </source>
</evidence>
<feature type="compositionally biased region" description="Low complexity" evidence="1">
    <location>
        <begin position="131"/>
        <end position="149"/>
    </location>
</feature>
<evidence type="ECO:0000313" key="2">
    <source>
        <dbReference type="EMBL" id="KAF6756196.1"/>
    </source>
</evidence>
<dbReference type="Proteomes" id="UP000521943">
    <property type="component" value="Unassembled WGS sequence"/>
</dbReference>
<dbReference type="EMBL" id="JACGCI010000027">
    <property type="protein sequence ID" value="KAF6756196.1"/>
    <property type="molecule type" value="Genomic_DNA"/>
</dbReference>
<dbReference type="AlphaFoldDB" id="A0A8H6I2I4"/>
<reference evidence="2 3" key="1">
    <citation type="submission" date="2020-07" db="EMBL/GenBank/DDBJ databases">
        <title>Comparative genomics of pyrophilous fungi reveals a link between fire events and developmental genes.</title>
        <authorList>
            <consortium name="DOE Joint Genome Institute"/>
            <person name="Steindorff A.S."/>
            <person name="Carver A."/>
            <person name="Calhoun S."/>
            <person name="Stillman K."/>
            <person name="Liu H."/>
            <person name="Lipzen A."/>
            <person name="Pangilinan J."/>
            <person name="Labutti K."/>
            <person name="Bruns T.D."/>
            <person name="Grigoriev I.V."/>
        </authorList>
    </citation>
    <scope>NUCLEOTIDE SEQUENCE [LARGE SCALE GENOMIC DNA]</scope>
    <source>
        <strain evidence="2 3">CBS 144469</strain>
    </source>
</reference>
<gene>
    <name evidence="2" type="ORF">DFP72DRAFT_1117749</name>
</gene>
<feature type="region of interest" description="Disordered" evidence="1">
    <location>
        <begin position="48"/>
        <end position="169"/>
    </location>
</feature>